<keyword evidence="3 5" id="KW-0807">Transducer</keyword>
<evidence type="ECO:0000256" key="3">
    <source>
        <dbReference type="ARBA" id="ARBA00023224"/>
    </source>
</evidence>
<dbReference type="Proteomes" id="UP000000270">
    <property type="component" value="Chromosome"/>
</dbReference>
<feature type="domain" description="T-SNARE coiled-coil homology" evidence="9">
    <location>
        <begin position="406"/>
        <end position="468"/>
    </location>
</feature>
<dbReference type="CDD" id="cd00130">
    <property type="entry name" value="PAS"/>
    <property type="match status" value="2"/>
</dbReference>
<keyword evidence="2" id="KW-1003">Cell membrane</keyword>
<feature type="domain" description="PAC" evidence="8">
    <location>
        <begin position="202"/>
        <end position="254"/>
    </location>
</feature>
<dbReference type="GO" id="GO:0004888">
    <property type="term" value="F:transmembrane signaling receptor activity"/>
    <property type="evidence" value="ECO:0007669"/>
    <property type="project" value="InterPro"/>
</dbReference>
<name>A8HQA5_AZOC5</name>
<dbReference type="PROSITE" id="PS50192">
    <property type="entry name" value="T_SNARE"/>
    <property type="match status" value="1"/>
</dbReference>
<feature type="domain" description="PAS" evidence="7">
    <location>
        <begin position="21"/>
        <end position="63"/>
    </location>
</feature>
<protein>
    <submittedName>
        <fullName evidence="10">Methyl-accepting chemotaxis receptor</fullName>
    </submittedName>
</protein>
<dbReference type="SUPFAM" id="SSF58104">
    <property type="entry name" value="Methyl-accepting chemotaxis protein (MCP) signaling domain"/>
    <property type="match status" value="1"/>
</dbReference>
<reference evidence="10 11" key="3">
    <citation type="journal article" date="2008" name="BMC Genomics">
        <title>The genome of the versatile nitrogen fixer Azorhizobium caulinodans ORS571.</title>
        <authorList>
            <person name="Lee KB."/>
            <person name="Backer P.D."/>
            <person name="Aono T."/>
            <person name="Liu CT."/>
            <person name="Suzuki S."/>
            <person name="Suzuki T."/>
            <person name="Kaneko T."/>
            <person name="Yamada M."/>
            <person name="Tabata S."/>
            <person name="Kupfer D.M."/>
            <person name="Najar F.Z."/>
            <person name="Wiley G.B."/>
            <person name="Roe B."/>
            <person name="Binnewies T.T."/>
            <person name="Ussery D.W."/>
            <person name="D'Haeze W."/>
            <person name="Herder J.D."/>
            <person name="Gevers D."/>
            <person name="Vereecke D."/>
            <person name="Holsters M."/>
            <person name="Oyaizu H."/>
        </authorList>
    </citation>
    <scope>NUCLEOTIDE SEQUENCE [LARGE SCALE GENOMIC DNA]</scope>
    <source>
        <strain evidence="11">ATCC 43989 / DSM 5975 / JCM 20966 / LMG 6465 / NBRC 14845 / NCIMB 13405 / ORS 571</strain>
    </source>
</reference>
<dbReference type="SMART" id="SM00091">
    <property type="entry name" value="PAS"/>
    <property type="match status" value="2"/>
</dbReference>
<accession>A8HQA5</accession>
<dbReference type="NCBIfam" id="TIGR00229">
    <property type="entry name" value="sensory_box"/>
    <property type="match status" value="2"/>
</dbReference>
<dbReference type="PRINTS" id="PR00260">
    <property type="entry name" value="CHEMTRNSDUCR"/>
</dbReference>
<keyword evidence="2" id="KW-0997">Cell inner membrane</keyword>
<dbReference type="GO" id="GO:0007165">
    <property type="term" value="P:signal transduction"/>
    <property type="evidence" value="ECO:0007669"/>
    <property type="project" value="UniProtKB-KW"/>
</dbReference>
<evidence type="ECO:0000259" key="8">
    <source>
        <dbReference type="PROSITE" id="PS50113"/>
    </source>
</evidence>
<gene>
    <name evidence="10" type="ordered locus">AZC_1026</name>
</gene>
<dbReference type="Gene3D" id="1.10.287.950">
    <property type="entry name" value="Methyl-accepting chemotaxis protein"/>
    <property type="match status" value="1"/>
</dbReference>
<dbReference type="Gene3D" id="3.30.450.20">
    <property type="entry name" value="PAS domain"/>
    <property type="match status" value="2"/>
</dbReference>
<comment type="similarity">
    <text evidence="4">Belongs to the methyl-accepting chemotaxis (MCP) protein family.</text>
</comment>
<dbReference type="InterPro" id="IPR000014">
    <property type="entry name" value="PAS"/>
</dbReference>
<dbReference type="Pfam" id="PF08447">
    <property type="entry name" value="PAS_3"/>
    <property type="match status" value="2"/>
</dbReference>
<dbReference type="PANTHER" id="PTHR32089:SF112">
    <property type="entry name" value="LYSOZYME-LIKE PROTEIN-RELATED"/>
    <property type="match status" value="1"/>
</dbReference>
<evidence type="ECO:0000259" key="9">
    <source>
        <dbReference type="PROSITE" id="PS50192"/>
    </source>
</evidence>
<dbReference type="PANTHER" id="PTHR32089">
    <property type="entry name" value="METHYL-ACCEPTING CHEMOTAXIS PROTEIN MCPB"/>
    <property type="match status" value="1"/>
</dbReference>
<keyword evidence="2" id="KW-0472">Membrane</keyword>
<dbReference type="HOGENOM" id="CLU_000445_107_26_5"/>
<dbReference type="SMART" id="SM00283">
    <property type="entry name" value="MA"/>
    <property type="match status" value="1"/>
</dbReference>
<reference evidence="10 11" key="5">
    <citation type="journal article" date="2010" name="Appl. Environ. Microbiol.">
        <title>phrR-like gene praR of Azorhizobium caulinodans ORS571 is essential for symbiosis with Sesbania rostrata and is involved in expression of reb genes.</title>
        <authorList>
            <person name="Akiba N."/>
            <person name="Aono T."/>
            <person name="Toyazaki H."/>
            <person name="Sato S."/>
            <person name="Oyaizu H."/>
        </authorList>
    </citation>
    <scope>NUCLEOTIDE SEQUENCE [LARGE SCALE GENOMIC DNA]</scope>
    <source>
        <strain evidence="11">ATCC 43989 / DSM 5975 / JCM 20966 / LMG 6465 / NBRC 14845 / NCIMB 13405 / ORS 571</strain>
    </source>
</reference>
<reference evidence="10 11" key="1">
    <citation type="journal article" date="2007" name="Appl. Environ. Microbiol.">
        <title>Rhizobial factors required for stem nodule maturation and maintenance in Sesbania rostrata-Azorhizobium caulinodans ORS571 symbiosis.</title>
        <authorList>
            <person name="Suzuki S."/>
            <person name="Aono T."/>
            <person name="Lee KB."/>
            <person name="Suzuki T."/>
            <person name="Liu CT."/>
            <person name="Miwa H."/>
            <person name="Wakao S."/>
            <person name="Iki T."/>
            <person name="Oyaizu H."/>
        </authorList>
    </citation>
    <scope>NUCLEOTIDE SEQUENCE [LARGE SCALE GENOMIC DNA]</scope>
    <source>
        <strain evidence="11">ATCC 43989 / DSM 5975 / JCM 20966 / LMG 6465 / NBRC 14845 / NCIMB 13405 / ORS 571</strain>
    </source>
</reference>
<evidence type="ECO:0000256" key="4">
    <source>
        <dbReference type="ARBA" id="ARBA00029447"/>
    </source>
</evidence>
<dbReference type="eggNOG" id="COG0840">
    <property type="taxonomic scope" value="Bacteria"/>
</dbReference>
<dbReference type="InterPro" id="IPR004089">
    <property type="entry name" value="MCPsignal_dom"/>
</dbReference>
<dbReference type="EMBL" id="AP009384">
    <property type="protein sequence ID" value="BAF87024.1"/>
    <property type="molecule type" value="Genomic_DNA"/>
</dbReference>
<feature type="domain" description="PAS" evidence="7">
    <location>
        <begin position="143"/>
        <end position="185"/>
    </location>
</feature>
<dbReference type="InterPro" id="IPR000727">
    <property type="entry name" value="T_SNARE_dom"/>
</dbReference>
<evidence type="ECO:0000256" key="5">
    <source>
        <dbReference type="PROSITE-ProRule" id="PRU00284"/>
    </source>
</evidence>
<dbReference type="InterPro" id="IPR013655">
    <property type="entry name" value="PAS_fold_3"/>
</dbReference>
<dbReference type="GO" id="GO:0006935">
    <property type="term" value="P:chemotaxis"/>
    <property type="evidence" value="ECO:0007669"/>
    <property type="project" value="InterPro"/>
</dbReference>
<dbReference type="InterPro" id="IPR001610">
    <property type="entry name" value="PAC"/>
</dbReference>
<evidence type="ECO:0000259" key="6">
    <source>
        <dbReference type="PROSITE" id="PS50111"/>
    </source>
</evidence>
<organism evidence="10 11">
    <name type="scientific">Azorhizobium caulinodans (strain ATCC 43989 / DSM 5975 / JCM 20966 / LMG 6465 / NBRC 14845 / NCIMB 13405 / ORS 571)</name>
    <dbReference type="NCBI Taxonomy" id="438753"/>
    <lineage>
        <taxon>Bacteria</taxon>
        <taxon>Pseudomonadati</taxon>
        <taxon>Pseudomonadota</taxon>
        <taxon>Alphaproteobacteria</taxon>
        <taxon>Hyphomicrobiales</taxon>
        <taxon>Xanthobacteraceae</taxon>
        <taxon>Azorhizobium</taxon>
    </lineage>
</organism>
<reference evidence="11" key="2">
    <citation type="submission" date="2007-04" db="EMBL/GenBank/DDBJ databases">
        <title>Complete genome sequence of the nitrogen-fixing bacterium Azorhizobium caulinodans ORS571.</title>
        <authorList>
            <person name="Lee K.B."/>
            <person name="Backer P.D."/>
            <person name="Aono T."/>
            <person name="Liu C.T."/>
            <person name="Suzuki S."/>
            <person name="Suzuki T."/>
            <person name="Kaneko T."/>
            <person name="Yamada M."/>
            <person name="Tabata S."/>
            <person name="Kupfer D.M."/>
            <person name="Najar F.Z."/>
            <person name="Wiley G.B."/>
            <person name="Roe B."/>
            <person name="Binnewies T."/>
            <person name="Ussery D."/>
            <person name="Vereecke D."/>
            <person name="Gevers D."/>
            <person name="Holsters M."/>
            <person name="Oyaizu H."/>
        </authorList>
    </citation>
    <scope>NUCLEOTIDE SEQUENCE [LARGE SCALE GENOMIC DNA]</scope>
    <source>
        <strain evidence="11">ATCC 43989 / DSM 5975 / JCM 20966 / LMG 6465 / NBRC 14845 / NCIMB 13405 / ORS 571</strain>
    </source>
</reference>
<keyword evidence="10" id="KW-0675">Receptor</keyword>
<dbReference type="STRING" id="438753.AZC_1026"/>
<dbReference type="InterPro" id="IPR004090">
    <property type="entry name" value="Chemotax_Me-accpt_rcpt"/>
</dbReference>
<dbReference type="Pfam" id="PF00015">
    <property type="entry name" value="MCPsignal"/>
    <property type="match status" value="1"/>
</dbReference>
<keyword evidence="11" id="KW-1185">Reference proteome</keyword>
<evidence type="ECO:0000259" key="7">
    <source>
        <dbReference type="PROSITE" id="PS50112"/>
    </source>
</evidence>
<evidence type="ECO:0000313" key="11">
    <source>
        <dbReference type="Proteomes" id="UP000000270"/>
    </source>
</evidence>
<reference evidence="10 11" key="4">
    <citation type="journal article" date="2009" name="Appl. Environ. Microbiol.">
        <title>Comparative genome-wide transcriptional profiling of Azorhizobium caulinodans ORS571 grown under free-living and symbiotic conditions.</title>
        <authorList>
            <person name="Tsukada S."/>
            <person name="Aono T."/>
            <person name="Akiba N."/>
            <person name="Lee KB."/>
            <person name="Liu CT."/>
            <person name="Toyazaki H."/>
            <person name="Oyaizu H."/>
        </authorList>
    </citation>
    <scope>NUCLEOTIDE SEQUENCE [LARGE SCALE GENOMIC DNA]</scope>
    <source>
        <strain evidence="11">ATCC 43989 / DSM 5975 / JCM 20966 / LMG 6465 / NBRC 14845 / NCIMB 13405 / ORS 571</strain>
    </source>
</reference>
<dbReference type="KEGG" id="azc:AZC_1026"/>
<dbReference type="PROSITE" id="PS50113">
    <property type="entry name" value="PAC"/>
    <property type="match status" value="2"/>
</dbReference>
<feature type="domain" description="Methyl-accepting transducer" evidence="6">
    <location>
        <begin position="254"/>
        <end position="490"/>
    </location>
</feature>
<evidence type="ECO:0000256" key="2">
    <source>
        <dbReference type="ARBA" id="ARBA00022519"/>
    </source>
</evidence>
<dbReference type="InterPro" id="IPR035965">
    <property type="entry name" value="PAS-like_dom_sf"/>
</dbReference>
<dbReference type="GO" id="GO:0005886">
    <property type="term" value="C:plasma membrane"/>
    <property type="evidence" value="ECO:0007669"/>
    <property type="project" value="UniProtKB-SubCell"/>
</dbReference>
<dbReference type="AlphaFoldDB" id="A8HQA5"/>
<feature type="domain" description="PAC" evidence="8">
    <location>
        <begin position="80"/>
        <end position="132"/>
    </location>
</feature>
<comment type="subcellular location">
    <subcellularLocation>
        <location evidence="1">Cell inner membrane</location>
        <topology evidence="1">Multi-pass membrane protein</topology>
    </subcellularLocation>
</comment>
<reference evidence="10 11" key="6">
    <citation type="journal article" date="2011" name="Appl. Environ. Microbiol.">
        <title>Involvement of the azorhizobial chromosome partition gene (parA) in the onset of bacteroid differentiation during Sesbania rostrata stem nodule development.</title>
        <authorList>
            <person name="Liu CT."/>
            <person name="Lee KB."/>
            <person name="Wang YS."/>
            <person name="Peng MH."/>
            <person name="Lee KT."/>
            <person name="Suzuki S."/>
            <person name="Suzuki T."/>
            <person name="Oyaizu H."/>
        </authorList>
    </citation>
    <scope>NUCLEOTIDE SEQUENCE [LARGE SCALE GENOMIC DNA]</scope>
    <source>
        <strain evidence="11">ATCC 43989 / DSM 5975 / JCM 20966 / LMG 6465 / NBRC 14845 / NCIMB 13405 / ORS 571</strain>
    </source>
</reference>
<proteinExistence type="inferred from homology"/>
<evidence type="ECO:0000313" key="10">
    <source>
        <dbReference type="EMBL" id="BAF87024.1"/>
    </source>
</evidence>
<dbReference type="PROSITE" id="PS50112">
    <property type="entry name" value="PAS"/>
    <property type="match status" value="2"/>
</dbReference>
<dbReference type="PROSITE" id="PS50111">
    <property type="entry name" value="CHEMOTAXIS_TRANSDUC_2"/>
    <property type="match status" value="1"/>
</dbReference>
<evidence type="ECO:0000256" key="1">
    <source>
        <dbReference type="ARBA" id="ARBA00004429"/>
    </source>
</evidence>
<dbReference type="SUPFAM" id="SSF55785">
    <property type="entry name" value="PYP-like sensor domain (PAS domain)"/>
    <property type="match status" value="2"/>
</dbReference>
<dbReference type="InterPro" id="IPR000700">
    <property type="entry name" value="PAS-assoc_C"/>
</dbReference>
<dbReference type="SMART" id="SM00086">
    <property type="entry name" value="PAC"/>
    <property type="match status" value="2"/>
</dbReference>
<sequence>MHMFSSQADAKLAAIQKSQAIIEFEPDGTIISANPNFLSAMGYTLAEIRGKHHSLFMPPEERDTTDYRQFWEDLRAGKFQRSEFRRLAKGGREIWIQASYNPVISSGGEVRRIIKVATDITGQKTHNADLQGQIDAINRVQAVIQFDLDGTILDANENFLKTMGYTLAEVQRRPHAIFMDPQEREAPSYRAFWDSLRAGTFQQAEFRRLAKGGREVWIQASYNPIFDASGRVYKVVKYATDITAQVQERMRRERRRCIDKELSEIAEAITAANHQAAAAASASTQASSGVQSVAAGAEELVASIHEIGSQVSRALDVASNAVGQAVRTKEIVSGLASVAQKIGAVVELINSIAGQTNLLALNATIEAARAGESGKGFAVVASEVKNLASQTARATEEITGQIIAVQASTSDAVGAIAGITETISEINDISSGIAAAVQQQSAVTSEISRSMHAAAGGVGEITRNLTSLSSATAQIDAANRKVLEAQREVA</sequence>